<dbReference type="Pfam" id="PF26283">
    <property type="entry name" value="Ig_TRAPPC9-Trs120_4th"/>
    <property type="match status" value="1"/>
</dbReference>
<comment type="similarity">
    <text evidence="2">Belongs to the NIBP family.</text>
</comment>
<sequence>MSRNFKRKVQGRMKKHLADLTLMAGMTQEAFGHYQTALEILRGANDWMWMGACLEGMCAASVIMHFPPEPSKAGLPRNASFNSDLLLHGEQERKPMPRLETVPTKFETLNGIIENCLTLDEINEKYKEAIAHYSRYTNAAIIVLEASIKATQVLIQQKKTMEAADFLQNIVYINLNVTINEKIQRYVALSRLYEMIGFHRKAAFFKRVAAMQCGSRHNTSPMWDSCHDLLLETMDGYKLKLDSRDIRKEPRFGWPALQIRLLNELVYTSRQLGDKKLAIRYLSFLLHGFHDDLSESELAEAVSTLEAITNEEPGTHQPLCVDSGLILPPVPFTIFPTVKSFRLLPLSSQLSPHVIRRKSALLSPDTSSSPFIYSPLQTREDPYKKKSMVSFKWVAGDVCEVSMEVFNPLPFELKVGNLGTLKITGYTTNIIGVESHCRLASLPAIDKPHILVNVVPPLPLMKVSTTLPKATQFLSLDQKEGSVSCSAYVSLMAGESCECEVKLTNSGKIPVEAIDIFLEEDDEAVQEVFTWSEQNILTQLPLEPGHHISFTLYIKAMGNFVSNDSSTPSSPVNFPTTPTPRKLQDLKQYGKSKKPPSTMFLETSYNPSFPHNFDAEMLLKIIEATLKFRYRGGEGGTEDYCRITTLLLRAEIKPSIAFMHWTTLPASELWVGYLVVKIWKYCLPTFFDSLFLYHALEKEGFASTAEISISESMLDNIDFCPIEWHLEMNGSSFYPHDTFHILVGETISMRVSVTPTIDAHSDMVQFEVCPFQDNCNGAVTPDISESILCVGCFQSQFQMLSAATLPSHVCTFTYLYPGHYKITLTCLQRKATDESPDSPQDVKSGRLWRFRPPIDVIVAE</sequence>
<evidence type="ECO:0000259" key="6">
    <source>
        <dbReference type="Pfam" id="PF26283"/>
    </source>
</evidence>
<feature type="domain" description="Trs120/TRAPPC9 N-terminal" evidence="4">
    <location>
        <begin position="5"/>
        <end position="66"/>
    </location>
</feature>
<dbReference type="GO" id="GO:0005802">
    <property type="term" value="C:trans-Golgi network"/>
    <property type="evidence" value="ECO:0007669"/>
    <property type="project" value="TreeGrafter"/>
</dbReference>
<evidence type="ECO:0000256" key="1">
    <source>
        <dbReference type="ARBA" id="ARBA00004555"/>
    </source>
</evidence>
<dbReference type="InterPro" id="IPR058564">
    <property type="entry name" value="TPR_TRAPPC9_Trs120"/>
</dbReference>
<feature type="domain" description="Trs120/TRAPPC9 TPR region" evidence="5">
    <location>
        <begin position="162"/>
        <end position="299"/>
    </location>
</feature>
<name>A0A2G8JWE7_STIJA</name>
<organism evidence="7 8">
    <name type="scientific">Stichopus japonicus</name>
    <name type="common">Sea cucumber</name>
    <dbReference type="NCBI Taxonomy" id="307972"/>
    <lineage>
        <taxon>Eukaryota</taxon>
        <taxon>Metazoa</taxon>
        <taxon>Echinodermata</taxon>
        <taxon>Eleutherozoa</taxon>
        <taxon>Echinozoa</taxon>
        <taxon>Holothuroidea</taxon>
        <taxon>Aspidochirotacea</taxon>
        <taxon>Aspidochirotida</taxon>
        <taxon>Stichopodidae</taxon>
        <taxon>Apostichopus</taxon>
    </lineage>
</organism>
<dbReference type="AlphaFoldDB" id="A0A2G8JWE7"/>
<dbReference type="Pfam" id="PF08626">
    <property type="entry name" value="TRAPPC9-Trs120"/>
    <property type="match status" value="1"/>
</dbReference>
<comment type="caution">
    <text evidence="7">The sequence shown here is derived from an EMBL/GenBank/DDBJ whole genome shotgun (WGS) entry which is preliminary data.</text>
</comment>
<keyword evidence="8" id="KW-1185">Reference proteome</keyword>
<feature type="domain" description="Trs120/TRAPPC9 fourth Ig-like" evidence="6">
    <location>
        <begin position="722"/>
        <end position="858"/>
    </location>
</feature>
<evidence type="ECO:0000259" key="4">
    <source>
        <dbReference type="Pfam" id="PF08626"/>
    </source>
</evidence>
<evidence type="ECO:0000259" key="5">
    <source>
        <dbReference type="Pfam" id="PF26251"/>
    </source>
</evidence>
<dbReference type="STRING" id="307972.A0A2G8JWE7"/>
<evidence type="ECO:0000256" key="2">
    <source>
        <dbReference type="ARBA" id="ARBA00008459"/>
    </source>
</evidence>
<evidence type="ECO:0000313" key="8">
    <source>
        <dbReference type="Proteomes" id="UP000230750"/>
    </source>
</evidence>
<dbReference type="InterPro" id="IPR013935">
    <property type="entry name" value="Trs120_TRAPPC9"/>
</dbReference>
<gene>
    <name evidence="7" type="ORF">BSL78_23163</name>
</gene>
<evidence type="ECO:0000256" key="3">
    <source>
        <dbReference type="ARBA" id="ARBA00023034"/>
    </source>
</evidence>
<reference evidence="7 8" key="1">
    <citation type="journal article" date="2017" name="PLoS Biol.">
        <title>The sea cucumber genome provides insights into morphological evolution and visceral regeneration.</title>
        <authorList>
            <person name="Zhang X."/>
            <person name="Sun L."/>
            <person name="Yuan J."/>
            <person name="Sun Y."/>
            <person name="Gao Y."/>
            <person name="Zhang L."/>
            <person name="Li S."/>
            <person name="Dai H."/>
            <person name="Hamel J.F."/>
            <person name="Liu C."/>
            <person name="Yu Y."/>
            <person name="Liu S."/>
            <person name="Lin W."/>
            <person name="Guo K."/>
            <person name="Jin S."/>
            <person name="Xu P."/>
            <person name="Storey K.B."/>
            <person name="Huan P."/>
            <person name="Zhang T."/>
            <person name="Zhou Y."/>
            <person name="Zhang J."/>
            <person name="Lin C."/>
            <person name="Li X."/>
            <person name="Xing L."/>
            <person name="Huo D."/>
            <person name="Sun M."/>
            <person name="Wang L."/>
            <person name="Mercier A."/>
            <person name="Li F."/>
            <person name="Yang H."/>
            <person name="Xiang J."/>
        </authorList>
    </citation>
    <scope>NUCLEOTIDE SEQUENCE [LARGE SCALE GENOMIC DNA]</scope>
    <source>
        <strain evidence="7">Shaxun</strain>
        <tissue evidence="7">Muscle</tissue>
    </source>
</reference>
<dbReference type="Proteomes" id="UP000230750">
    <property type="component" value="Unassembled WGS sequence"/>
</dbReference>
<dbReference type="InterPro" id="IPR058568">
    <property type="entry name" value="Ig_TRAPPC9_Trs120_4th"/>
</dbReference>
<dbReference type="Pfam" id="PF26251">
    <property type="entry name" value="TPR_TRAPPC9-Trs120"/>
    <property type="match status" value="1"/>
</dbReference>
<keyword evidence="3" id="KW-0333">Golgi apparatus</keyword>
<accession>A0A2G8JWE7</accession>
<protein>
    <submittedName>
        <fullName evidence="7">Putative trafficking protein particle complex subunit 9</fullName>
    </submittedName>
</protein>
<dbReference type="EMBL" id="MRZV01001177">
    <property type="protein sequence ID" value="PIK39995.1"/>
    <property type="molecule type" value="Genomic_DNA"/>
</dbReference>
<dbReference type="InterPro" id="IPR058563">
    <property type="entry name" value="Trs120_TRAPPC9_N"/>
</dbReference>
<comment type="subcellular location">
    <subcellularLocation>
        <location evidence="1">Golgi apparatus</location>
    </subcellularLocation>
</comment>
<dbReference type="PANTHER" id="PTHR21512:SF5">
    <property type="entry name" value="TRAFFICKING PROTEIN PARTICLE COMPLEX SUBUNIT 9"/>
    <property type="match status" value="1"/>
</dbReference>
<proteinExistence type="inferred from homology"/>
<dbReference type="PANTHER" id="PTHR21512">
    <property type="entry name" value="TRAFFICKING PROTEIN PARTICLE COMPLEX SUBUNIT 9"/>
    <property type="match status" value="1"/>
</dbReference>
<evidence type="ECO:0000313" key="7">
    <source>
        <dbReference type="EMBL" id="PIK39995.1"/>
    </source>
</evidence>
<dbReference type="OrthoDB" id="27962at2759"/>